<comment type="catalytic activity">
    <reaction evidence="14">
        <text>resolvin D1 + NAD(+) = 17-oxoresolvin D1 + NADH + H(+)</text>
        <dbReference type="Rhea" id="RHEA:50128"/>
        <dbReference type="ChEBI" id="CHEBI:15378"/>
        <dbReference type="ChEBI" id="CHEBI:57540"/>
        <dbReference type="ChEBI" id="CHEBI:57945"/>
        <dbReference type="ChEBI" id="CHEBI:132079"/>
        <dbReference type="ChEBI" id="CHEBI:132081"/>
    </reaction>
    <physiologicalReaction direction="left-to-right" evidence="14">
        <dbReference type="Rhea" id="RHEA:50129"/>
    </physiologicalReaction>
</comment>
<comment type="catalytic activity">
    <reaction evidence="18">
        <text>prostaglandin E2 + NAD(+) = 15-oxoprostaglandin E2 + NADH + H(+)</text>
        <dbReference type="Rhea" id="RHEA:11876"/>
        <dbReference type="ChEBI" id="CHEBI:15378"/>
        <dbReference type="ChEBI" id="CHEBI:57400"/>
        <dbReference type="ChEBI" id="CHEBI:57540"/>
        <dbReference type="ChEBI" id="CHEBI:57945"/>
        <dbReference type="ChEBI" id="CHEBI:606564"/>
        <dbReference type="EC" id="1.1.1.141"/>
    </reaction>
    <physiologicalReaction direction="left-to-right" evidence="18">
        <dbReference type="Rhea" id="RHEA:11877"/>
    </physiologicalReaction>
</comment>
<dbReference type="EnsemblMetazoa" id="G10211.4">
    <property type="protein sequence ID" value="G10211.4:cds"/>
    <property type="gene ID" value="G10211"/>
</dbReference>
<dbReference type="InterPro" id="IPR036291">
    <property type="entry name" value="NAD(P)-bd_dom_sf"/>
</dbReference>
<evidence type="ECO:0000256" key="15">
    <source>
        <dbReference type="ARBA" id="ARBA00048393"/>
    </source>
</evidence>
<evidence type="ECO:0000256" key="9">
    <source>
        <dbReference type="ARBA" id="ARBA00047325"/>
    </source>
</evidence>
<dbReference type="InterPro" id="IPR020904">
    <property type="entry name" value="Sc_DH/Rdtase_CS"/>
</dbReference>
<comment type="catalytic activity">
    <reaction evidence="21">
        <text>resolvin E1 + NAD(+) = 18-oxo-resolvin E1 + NADH + H(+)</text>
        <dbReference type="Rhea" id="RHEA:49244"/>
        <dbReference type="ChEBI" id="CHEBI:15378"/>
        <dbReference type="ChEBI" id="CHEBI:57540"/>
        <dbReference type="ChEBI" id="CHEBI:57945"/>
        <dbReference type="ChEBI" id="CHEBI:91000"/>
        <dbReference type="ChEBI" id="CHEBI:91001"/>
    </reaction>
    <physiologicalReaction direction="left-to-right" evidence="21">
        <dbReference type="Rhea" id="RHEA:49245"/>
    </physiologicalReaction>
</comment>
<evidence type="ECO:0000256" key="10">
    <source>
        <dbReference type="ARBA" id="ARBA00047672"/>
    </source>
</evidence>
<dbReference type="InterPro" id="IPR002347">
    <property type="entry name" value="SDR_fam"/>
</dbReference>
<dbReference type="EC" id="1.1.1.141" evidence="3"/>
<evidence type="ECO:0000256" key="13">
    <source>
        <dbReference type="ARBA" id="ARBA00048144"/>
    </source>
</evidence>
<dbReference type="EnsemblMetazoa" id="G10211.6">
    <property type="protein sequence ID" value="G10211.6:cds"/>
    <property type="gene ID" value="G10211"/>
</dbReference>
<evidence type="ECO:0000256" key="14">
    <source>
        <dbReference type="ARBA" id="ARBA00048170"/>
    </source>
</evidence>
<evidence type="ECO:0000313" key="24">
    <source>
        <dbReference type="Proteomes" id="UP000005408"/>
    </source>
</evidence>
<dbReference type="PANTHER" id="PTHR44229">
    <property type="entry name" value="15-HYDROXYPROSTAGLANDIN DEHYDROGENASE [NAD(+)]"/>
    <property type="match status" value="1"/>
</dbReference>
<dbReference type="SUPFAM" id="SSF51735">
    <property type="entry name" value="NAD(P)-binding Rossmann-fold domains"/>
    <property type="match status" value="1"/>
</dbReference>
<evidence type="ECO:0000256" key="5">
    <source>
        <dbReference type="ARBA" id="ARBA00040276"/>
    </source>
</evidence>
<name>A0A8W8HM00_MAGGI</name>
<accession>A0A8W8HM00</accession>
<comment type="catalytic activity">
    <reaction evidence="12">
        <text>15-oxo-(5S,6R)-dihydroxy-(7E,9E,11Z)-eicosatrienoate + NADH + H(+) = (5S,6R,15S)-trihydroxy-(7E,9E,11Z)-eicosatrienoate + NAD(+)</text>
        <dbReference type="Rhea" id="RHEA:41596"/>
        <dbReference type="ChEBI" id="CHEBI:15378"/>
        <dbReference type="ChEBI" id="CHEBI:57540"/>
        <dbReference type="ChEBI" id="CHEBI:57945"/>
        <dbReference type="ChEBI" id="CHEBI:78325"/>
        <dbReference type="ChEBI" id="CHEBI:78329"/>
    </reaction>
    <physiologicalReaction direction="left-to-right" evidence="12">
        <dbReference type="Rhea" id="RHEA:41597"/>
    </physiologicalReaction>
</comment>
<dbReference type="EnsemblMetazoa" id="G10211.1">
    <property type="protein sequence ID" value="G10211.1:cds"/>
    <property type="gene ID" value="G10211"/>
</dbReference>
<evidence type="ECO:0000256" key="1">
    <source>
        <dbReference type="ARBA" id="ARBA00006484"/>
    </source>
</evidence>
<comment type="catalytic activity">
    <reaction evidence="9">
        <text>prostaglandin E1 + NAD(+) = 15-oxoprostaglandin E1 + NADH + H(+)</text>
        <dbReference type="Rhea" id="RHEA:16477"/>
        <dbReference type="ChEBI" id="CHEBI:15378"/>
        <dbReference type="ChEBI" id="CHEBI:57397"/>
        <dbReference type="ChEBI" id="CHEBI:57401"/>
        <dbReference type="ChEBI" id="CHEBI:57540"/>
        <dbReference type="ChEBI" id="CHEBI:57945"/>
    </reaction>
    <physiologicalReaction direction="left-to-right" evidence="9">
        <dbReference type="Rhea" id="RHEA:16478"/>
    </physiologicalReaction>
</comment>
<evidence type="ECO:0000256" key="18">
    <source>
        <dbReference type="ARBA" id="ARBA00048739"/>
    </source>
</evidence>
<evidence type="ECO:0000256" key="22">
    <source>
        <dbReference type="RuleBase" id="RU000363"/>
    </source>
</evidence>
<dbReference type="GO" id="GO:0005737">
    <property type="term" value="C:cytoplasm"/>
    <property type="evidence" value="ECO:0007669"/>
    <property type="project" value="TreeGrafter"/>
</dbReference>
<dbReference type="Gene3D" id="3.40.50.720">
    <property type="entry name" value="NAD(P)-binding Rossmann-like Domain"/>
    <property type="match status" value="1"/>
</dbReference>
<comment type="catalytic activity">
    <reaction evidence="15">
        <text>resolvin D2 + NAD(+) = 7-oxoresolvin D2 + NADH + H(+)</text>
        <dbReference type="Rhea" id="RHEA:53584"/>
        <dbReference type="ChEBI" id="CHEBI:15378"/>
        <dbReference type="ChEBI" id="CHEBI:57540"/>
        <dbReference type="ChEBI" id="CHEBI:57945"/>
        <dbReference type="ChEBI" id="CHEBI:133367"/>
        <dbReference type="ChEBI" id="CHEBI:137497"/>
    </reaction>
    <physiologicalReaction direction="left-to-right" evidence="15">
        <dbReference type="Rhea" id="RHEA:53585"/>
    </physiologicalReaction>
</comment>
<protein>
    <recommendedName>
        <fullName evidence="5">15-hydroxyprostaglandin dehydrogenase [NAD(+)]</fullName>
        <ecNumber evidence="3">1.1.1.141</ecNumber>
        <ecNumber evidence="4">1.1.1.232</ecNumber>
    </recommendedName>
    <alternativeName>
        <fullName evidence="7">Eicosanoid/docosanoid dehydrogenase [NAD(+)]</fullName>
    </alternativeName>
    <alternativeName>
        <fullName evidence="6">Prostaglandin dehydrogenase 1</fullName>
    </alternativeName>
</protein>
<dbReference type="PRINTS" id="PR00080">
    <property type="entry name" value="SDRFAMILY"/>
</dbReference>
<organism evidence="23 24">
    <name type="scientific">Magallana gigas</name>
    <name type="common">Pacific oyster</name>
    <name type="synonym">Crassostrea gigas</name>
    <dbReference type="NCBI Taxonomy" id="29159"/>
    <lineage>
        <taxon>Eukaryota</taxon>
        <taxon>Metazoa</taxon>
        <taxon>Spiralia</taxon>
        <taxon>Lophotrochozoa</taxon>
        <taxon>Mollusca</taxon>
        <taxon>Bivalvia</taxon>
        <taxon>Autobranchia</taxon>
        <taxon>Pteriomorphia</taxon>
        <taxon>Ostreida</taxon>
        <taxon>Ostreoidea</taxon>
        <taxon>Ostreidae</taxon>
        <taxon>Magallana</taxon>
    </lineage>
</organism>
<keyword evidence="24" id="KW-1185">Reference proteome</keyword>
<keyword evidence="2" id="KW-0560">Oxidoreductase</keyword>
<dbReference type="PANTHER" id="PTHR44229:SF4">
    <property type="entry name" value="15-HYDROXYPROSTAGLANDIN DEHYDROGENASE [NAD(+)]"/>
    <property type="match status" value="1"/>
</dbReference>
<comment type="catalytic activity">
    <reaction evidence="17">
        <text>prostaglandin A1 + NAD(+) = 15-oxo-prostaglandin A1 + NADH + H(+)</text>
        <dbReference type="Rhea" id="RHEA:41263"/>
        <dbReference type="ChEBI" id="CHEBI:15378"/>
        <dbReference type="ChEBI" id="CHEBI:57398"/>
        <dbReference type="ChEBI" id="CHEBI:57540"/>
        <dbReference type="ChEBI" id="CHEBI:57945"/>
        <dbReference type="ChEBI" id="CHEBI:85072"/>
    </reaction>
    <physiologicalReaction direction="left-to-right" evidence="17">
        <dbReference type="Rhea" id="RHEA:41264"/>
    </physiologicalReaction>
</comment>
<dbReference type="EC" id="1.1.1.232" evidence="4"/>
<comment type="similarity">
    <text evidence="1 22">Belongs to the short-chain dehydrogenases/reductases (SDR) family.</text>
</comment>
<evidence type="ECO:0000256" key="3">
    <source>
        <dbReference type="ARBA" id="ARBA00038968"/>
    </source>
</evidence>
<comment type="catalytic activity">
    <reaction evidence="13">
        <text>(11R)-hydroxy-(5Z,8Z,12E,14Z)-eicosatetraenoate + NAD(+) = 11-oxo-(5Z,8Z,12E,14Z)-eicosatetraenoate + NADH + H(+)</text>
        <dbReference type="Rhea" id="RHEA:48640"/>
        <dbReference type="ChEBI" id="CHEBI:15378"/>
        <dbReference type="ChEBI" id="CHEBI:57540"/>
        <dbReference type="ChEBI" id="CHEBI:57945"/>
        <dbReference type="ChEBI" id="CHEBI:78836"/>
        <dbReference type="ChEBI" id="CHEBI:90697"/>
    </reaction>
    <physiologicalReaction direction="left-to-right" evidence="13">
        <dbReference type="Rhea" id="RHEA:48641"/>
    </physiologicalReaction>
</comment>
<evidence type="ECO:0000256" key="11">
    <source>
        <dbReference type="ARBA" id="ARBA00048008"/>
    </source>
</evidence>
<evidence type="ECO:0000313" key="23">
    <source>
        <dbReference type="EnsemblMetazoa" id="G10211.1:cds"/>
    </source>
</evidence>
<evidence type="ECO:0000256" key="12">
    <source>
        <dbReference type="ARBA" id="ARBA00048140"/>
    </source>
</evidence>
<dbReference type="PRINTS" id="PR00081">
    <property type="entry name" value="GDHRDH"/>
</dbReference>
<comment type="function">
    <text evidence="8">Catalyzes the NAD-dependent dehydrogenation (oxidation) of a broad array of hydroxylated polyunsaturated fatty acids (mainly eicosanoids and docosanoids, including prostaglandins, lipoxins and resolvins), yielding their corresponding keto (oxo) metabolites. Decreases the levels of the pro-proliferative prostaglandins such as prostaglandin E2 (whose activity is increased in cancer because of an increase in the expression of cyclooxygenase 2) and generates oxo-fatty acid products that can profoundly influence cell function by abrogating pro-inflammatory cytokine expression. Converts resolvins E1, D1 and D2 to their oxo products, which represents a mode of resolvin inactivation. Resolvin E1 plays important roles during the resolution phase of acute inflammation, while resolvins D1 and D2 have a unique role in obesity-induced adipose inflammation.</text>
</comment>
<dbReference type="AlphaFoldDB" id="A0A8W8HM00"/>
<proteinExistence type="inferred from homology"/>
<comment type="catalytic activity">
    <reaction evidence="10">
        <text>resolvin D1 + NAD(+) = 8-oxoresolvin D1 + NADH + H(+)</text>
        <dbReference type="Rhea" id="RHEA:50124"/>
        <dbReference type="ChEBI" id="CHEBI:15378"/>
        <dbReference type="ChEBI" id="CHEBI:57540"/>
        <dbReference type="ChEBI" id="CHEBI:57945"/>
        <dbReference type="ChEBI" id="CHEBI:132079"/>
        <dbReference type="ChEBI" id="CHEBI:132080"/>
    </reaction>
    <physiologicalReaction direction="left-to-right" evidence="10">
        <dbReference type="Rhea" id="RHEA:50125"/>
    </physiologicalReaction>
</comment>
<evidence type="ECO:0000256" key="8">
    <source>
        <dbReference type="ARBA" id="ARBA00045705"/>
    </source>
</evidence>
<sequence length="254" mass="27779">MLTGKVAVITGSGQGIGKTCAETFLNNGAKVCLSDVVVDRLQATYEEFKLQYGAENVHQIPCDVTDKTQVEDLFKGTVDTFGAIDIVFNNAGVGIHEDWESVIQINQIGVIRCTYLALEYMKKSSKGPGGIIINMASFAGLCSSPLDPIYASSKFGVVGFTLSHALHADVVDSGVRMVALCPTFVDTTMIDDDNMKYFIEKIGVIKKEKLAEVVLEMVKDETNNGKCMVVTAQFHYYKDDFPKVEDVFLSTKQS</sequence>
<comment type="catalytic activity">
    <reaction evidence="19">
        <text>resolvin D2 + NAD(+) = 16-oxoresolvin D2 + NADH + H(+)</text>
        <dbReference type="Rhea" id="RHEA:53588"/>
        <dbReference type="ChEBI" id="CHEBI:15378"/>
        <dbReference type="ChEBI" id="CHEBI:57540"/>
        <dbReference type="ChEBI" id="CHEBI:57945"/>
        <dbReference type="ChEBI" id="CHEBI:133367"/>
        <dbReference type="ChEBI" id="CHEBI:137498"/>
    </reaction>
    <physiologicalReaction direction="left-to-right" evidence="19">
        <dbReference type="Rhea" id="RHEA:53589"/>
    </physiologicalReaction>
</comment>
<comment type="catalytic activity">
    <reaction evidence="16">
        <text>lipoxin A4 + NAD(+) = 15-oxo-(5S,6R)-dihydroxy-(7E,9E,11Z,13E)-eicosatetraenoate + NADH + H(+)</text>
        <dbReference type="Rhea" id="RHEA:41572"/>
        <dbReference type="ChEBI" id="CHEBI:15378"/>
        <dbReference type="ChEBI" id="CHEBI:57540"/>
        <dbReference type="ChEBI" id="CHEBI:57945"/>
        <dbReference type="ChEBI" id="CHEBI:67026"/>
        <dbReference type="ChEBI" id="CHEBI:78311"/>
    </reaction>
    <physiologicalReaction direction="left-to-right" evidence="16">
        <dbReference type="Rhea" id="RHEA:41573"/>
    </physiologicalReaction>
</comment>
<dbReference type="EnsemblMetazoa" id="G10211.5">
    <property type="protein sequence ID" value="G10211.5:cds"/>
    <property type="gene ID" value="G10211"/>
</dbReference>
<evidence type="ECO:0000256" key="4">
    <source>
        <dbReference type="ARBA" id="ARBA00039060"/>
    </source>
</evidence>
<evidence type="ECO:0000256" key="20">
    <source>
        <dbReference type="ARBA" id="ARBA00049151"/>
    </source>
</evidence>
<evidence type="ECO:0000256" key="19">
    <source>
        <dbReference type="ARBA" id="ARBA00048921"/>
    </source>
</evidence>
<dbReference type="Proteomes" id="UP000005408">
    <property type="component" value="Unassembled WGS sequence"/>
</dbReference>
<evidence type="ECO:0000256" key="21">
    <source>
        <dbReference type="ARBA" id="ARBA00049188"/>
    </source>
</evidence>
<comment type="catalytic activity">
    <reaction evidence="20">
        <text>(15S)-hydroxy-(5Z,8Z,11Z,13E)-eicosatetraenoate + NAD(+) = 15-oxo-(5Z,8Z,11Z,13E)-eicosatetraenoate + NADH + H(+)</text>
        <dbReference type="Rhea" id="RHEA:23260"/>
        <dbReference type="ChEBI" id="CHEBI:15378"/>
        <dbReference type="ChEBI" id="CHEBI:57409"/>
        <dbReference type="ChEBI" id="CHEBI:57410"/>
        <dbReference type="ChEBI" id="CHEBI:57540"/>
        <dbReference type="ChEBI" id="CHEBI:57945"/>
        <dbReference type="EC" id="1.1.1.232"/>
    </reaction>
    <physiologicalReaction direction="left-to-right" evidence="20">
        <dbReference type="Rhea" id="RHEA:23261"/>
    </physiologicalReaction>
</comment>
<dbReference type="GO" id="GO:0016404">
    <property type="term" value="F:15-hydroxyprostaglandin dehydrogenase (NAD+) activity"/>
    <property type="evidence" value="ECO:0007669"/>
    <property type="project" value="UniProtKB-EC"/>
</dbReference>
<evidence type="ECO:0000256" key="17">
    <source>
        <dbReference type="ARBA" id="ARBA00048611"/>
    </source>
</evidence>
<evidence type="ECO:0000256" key="16">
    <source>
        <dbReference type="ARBA" id="ARBA00048535"/>
    </source>
</evidence>
<evidence type="ECO:0000256" key="6">
    <source>
        <dbReference type="ARBA" id="ARBA00041812"/>
    </source>
</evidence>
<dbReference type="PROSITE" id="PS00061">
    <property type="entry name" value="ADH_SHORT"/>
    <property type="match status" value="1"/>
</dbReference>
<dbReference type="Pfam" id="PF00106">
    <property type="entry name" value="adh_short"/>
    <property type="match status" value="1"/>
</dbReference>
<evidence type="ECO:0000256" key="2">
    <source>
        <dbReference type="ARBA" id="ARBA00023002"/>
    </source>
</evidence>
<evidence type="ECO:0000256" key="7">
    <source>
        <dbReference type="ARBA" id="ARBA00042026"/>
    </source>
</evidence>
<reference evidence="23" key="1">
    <citation type="submission" date="2022-08" db="UniProtKB">
        <authorList>
            <consortium name="EnsemblMetazoa"/>
        </authorList>
    </citation>
    <scope>IDENTIFICATION</scope>
    <source>
        <strain evidence="23">05x7-T-G4-1.051#20</strain>
    </source>
</reference>
<dbReference type="GO" id="GO:0047034">
    <property type="term" value="F:15-hydroxyicosatetraenoate dehydrogenase activity"/>
    <property type="evidence" value="ECO:0007669"/>
    <property type="project" value="UniProtKB-EC"/>
</dbReference>
<comment type="catalytic activity">
    <reaction evidence="11">
        <text>14-hydroxy-(4Z,7Z,10Z,12E,16Z,19Z)-docosahexaenoate + NAD(+) = 14-oxo-(4Z,7Z,10Z,12E,16Z,19Z)-docosahexaenoate + NADH + H(+)</text>
        <dbReference type="Rhea" id="RHEA:48952"/>
        <dbReference type="ChEBI" id="CHEBI:15378"/>
        <dbReference type="ChEBI" id="CHEBI:57540"/>
        <dbReference type="ChEBI" id="CHEBI:57945"/>
        <dbReference type="ChEBI" id="CHEBI:90866"/>
        <dbReference type="ChEBI" id="CHEBI:90867"/>
    </reaction>
    <physiologicalReaction direction="left-to-right" evidence="11">
        <dbReference type="Rhea" id="RHEA:48953"/>
    </physiologicalReaction>
</comment>